<sequence>MEQQTGIGQEPHQTDYCNWHPAIETGLSCGQCGRSICTQCMVQAVVGIRCPECGKATKMPTFDVQPTYYAKAVGVGIAVAIGGGLFWVIFNLVFGSFGILSSIPAIAVGYTAGELISKSVNAKRSKGLAYIAAGAVVGAFIIALPSIPTMGFFGLIILLVSIYTAVQRVK</sequence>
<evidence type="ECO:0000313" key="2">
    <source>
        <dbReference type="EMBL" id="SUZ73608.1"/>
    </source>
</evidence>
<feature type="transmembrane region" description="Helical" evidence="1">
    <location>
        <begin position="150"/>
        <end position="166"/>
    </location>
</feature>
<gene>
    <name evidence="2" type="ORF">METZ01_LOCUS26462</name>
</gene>
<organism evidence="2">
    <name type="scientific">marine metagenome</name>
    <dbReference type="NCBI Taxonomy" id="408172"/>
    <lineage>
        <taxon>unclassified sequences</taxon>
        <taxon>metagenomes</taxon>
        <taxon>ecological metagenomes</taxon>
    </lineage>
</organism>
<accession>A0A381Q3Y0</accession>
<protein>
    <recommendedName>
        <fullName evidence="3">B box-type domain-containing protein</fullName>
    </recommendedName>
</protein>
<reference evidence="2" key="1">
    <citation type="submission" date="2018-05" db="EMBL/GenBank/DDBJ databases">
        <authorList>
            <person name="Lanie J.A."/>
            <person name="Ng W.-L."/>
            <person name="Kazmierczak K.M."/>
            <person name="Andrzejewski T.M."/>
            <person name="Davidsen T.M."/>
            <person name="Wayne K.J."/>
            <person name="Tettelin H."/>
            <person name="Glass J.I."/>
            <person name="Rusch D."/>
            <person name="Podicherti R."/>
            <person name="Tsui H.-C.T."/>
            <person name="Winkler M.E."/>
        </authorList>
    </citation>
    <scope>NUCLEOTIDE SEQUENCE</scope>
</reference>
<feature type="transmembrane region" description="Helical" evidence="1">
    <location>
        <begin position="68"/>
        <end position="90"/>
    </location>
</feature>
<keyword evidence="1" id="KW-0812">Transmembrane</keyword>
<keyword evidence="1" id="KW-1133">Transmembrane helix</keyword>
<dbReference type="AlphaFoldDB" id="A0A381Q3Y0"/>
<evidence type="ECO:0008006" key="3">
    <source>
        <dbReference type="Google" id="ProtNLM"/>
    </source>
</evidence>
<keyword evidence="1" id="KW-0472">Membrane</keyword>
<name>A0A381Q3Y0_9ZZZZ</name>
<dbReference type="EMBL" id="UINC01001183">
    <property type="protein sequence ID" value="SUZ73608.1"/>
    <property type="molecule type" value="Genomic_DNA"/>
</dbReference>
<proteinExistence type="predicted"/>
<feature type="transmembrane region" description="Helical" evidence="1">
    <location>
        <begin position="96"/>
        <end position="116"/>
    </location>
</feature>
<feature type="transmembrane region" description="Helical" evidence="1">
    <location>
        <begin position="128"/>
        <end position="144"/>
    </location>
</feature>
<evidence type="ECO:0000256" key="1">
    <source>
        <dbReference type="SAM" id="Phobius"/>
    </source>
</evidence>